<dbReference type="InterPro" id="IPR036291">
    <property type="entry name" value="NAD(P)-bd_dom_sf"/>
</dbReference>
<dbReference type="OrthoDB" id="9803892at2"/>
<protein>
    <recommendedName>
        <fullName evidence="1">NAD(P)-binding domain-containing protein</fullName>
    </recommendedName>
</protein>
<organism evidence="2 3">
    <name type="scientific">Flavobacterium cyanobacteriorum</name>
    <dbReference type="NCBI Taxonomy" id="2022802"/>
    <lineage>
        <taxon>Bacteria</taxon>
        <taxon>Pseudomonadati</taxon>
        <taxon>Bacteroidota</taxon>
        <taxon>Flavobacteriia</taxon>
        <taxon>Flavobacteriales</taxon>
        <taxon>Flavobacteriaceae</taxon>
        <taxon>Flavobacterium</taxon>
    </lineage>
</organism>
<dbReference type="Proteomes" id="UP000216605">
    <property type="component" value="Unassembled WGS sequence"/>
</dbReference>
<comment type="caution">
    <text evidence="2">The sequence shown here is derived from an EMBL/GenBank/DDBJ whole genome shotgun (WGS) entry which is preliminary data.</text>
</comment>
<gene>
    <name evidence="2" type="ORF">CHU92_09360</name>
</gene>
<keyword evidence="3" id="KW-1185">Reference proteome</keyword>
<dbReference type="RefSeq" id="WP_094414907.1">
    <property type="nucleotide sequence ID" value="NZ_NOXV01000267.1"/>
</dbReference>
<evidence type="ECO:0000313" key="2">
    <source>
        <dbReference type="EMBL" id="OYQ36725.1"/>
    </source>
</evidence>
<dbReference type="Pfam" id="PF13460">
    <property type="entry name" value="NAD_binding_10"/>
    <property type="match status" value="1"/>
</dbReference>
<dbReference type="EMBL" id="NOXV01000267">
    <property type="protein sequence ID" value="OYQ36725.1"/>
    <property type="molecule type" value="Genomic_DNA"/>
</dbReference>
<dbReference type="PANTHER" id="PTHR43355">
    <property type="entry name" value="FLAVIN REDUCTASE (NADPH)"/>
    <property type="match status" value="1"/>
</dbReference>
<feature type="domain" description="NAD(P)-binding" evidence="1">
    <location>
        <begin position="7"/>
        <end position="201"/>
    </location>
</feature>
<reference evidence="2 3" key="1">
    <citation type="submission" date="2017-07" db="EMBL/GenBank/DDBJ databases">
        <title>Flavobacterium cyanobacteriorum sp. nov., isolated from cyanobacterial aggregates in a eutrophic lake.</title>
        <authorList>
            <person name="Cai H."/>
        </authorList>
    </citation>
    <scope>NUCLEOTIDE SEQUENCE [LARGE SCALE GENOMIC DNA]</scope>
    <source>
        <strain evidence="2 3">TH021</strain>
    </source>
</reference>
<sequence>MNIAIFGATGFSGKDILHEVLAQNHKVTILVRNISAITIQHPNLTILQGNVLNATDVAKALTNQDVVINSLGVGGKGDGKPTTFISDATKIIVEEMEKQKVPRLIAMSNIGAGNSVAFQPKLFTKFILPYFMKWLQVIIDDKNRMEPIIMQSSLQWIILRFPNITDKPAKKTISTSLDGECLKMSITNKDVASFMVKQITDDTFLRQAPSVSN</sequence>
<dbReference type="GO" id="GO:0042602">
    <property type="term" value="F:riboflavin reductase (NADPH) activity"/>
    <property type="evidence" value="ECO:0007669"/>
    <property type="project" value="TreeGrafter"/>
</dbReference>
<dbReference type="SUPFAM" id="SSF51735">
    <property type="entry name" value="NAD(P)-binding Rossmann-fold domains"/>
    <property type="match status" value="1"/>
</dbReference>
<dbReference type="GO" id="GO:0004074">
    <property type="term" value="F:biliverdin reductase [NAD(P)H] activity"/>
    <property type="evidence" value="ECO:0007669"/>
    <property type="project" value="TreeGrafter"/>
</dbReference>
<dbReference type="AlphaFoldDB" id="A0A255Z754"/>
<dbReference type="PANTHER" id="PTHR43355:SF2">
    <property type="entry name" value="FLAVIN REDUCTASE (NADPH)"/>
    <property type="match status" value="1"/>
</dbReference>
<evidence type="ECO:0000313" key="3">
    <source>
        <dbReference type="Proteomes" id="UP000216605"/>
    </source>
</evidence>
<proteinExistence type="predicted"/>
<dbReference type="Gene3D" id="3.40.50.720">
    <property type="entry name" value="NAD(P)-binding Rossmann-like Domain"/>
    <property type="match status" value="1"/>
</dbReference>
<evidence type="ECO:0000259" key="1">
    <source>
        <dbReference type="Pfam" id="PF13460"/>
    </source>
</evidence>
<dbReference type="InterPro" id="IPR016040">
    <property type="entry name" value="NAD(P)-bd_dom"/>
</dbReference>
<dbReference type="InterPro" id="IPR051606">
    <property type="entry name" value="Polyketide_Oxido-like"/>
</dbReference>
<accession>A0A255Z754</accession>
<name>A0A255Z754_9FLAO</name>